<proteinExistence type="predicted"/>
<dbReference type="OrthoDB" id="1426903at2"/>
<reference evidence="2 3" key="1">
    <citation type="submission" date="2018-08" db="EMBL/GenBank/DDBJ databases">
        <title>Pallidiluteibacterium maritimus gen. nov., sp. nov., isolated from coastal sediment.</title>
        <authorList>
            <person name="Zhou L.Y."/>
        </authorList>
    </citation>
    <scope>NUCLEOTIDE SEQUENCE [LARGE SCALE GENOMIC DNA]</scope>
    <source>
        <strain evidence="2 3">XSD2</strain>
    </source>
</reference>
<evidence type="ECO:0000313" key="2">
    <source>
        <dbReference type="EMBL" id="RIJ45820.1"/>
    </source>
</evidence>
<gene>
    <name evidence="2" type="ORF">D1614_21160</name>
</gene>
<evidence type="ECO:0000256" key="1">
    <source>
        <dbReference type="SAM" id="SignalP"/>
    </source>
</evidence>
<protein>
    <recommendedName>
        <fullName evidence="4">NIPSNAP family containing protein</fullName>
    </recommendedName>
</protein>
<keyword evidence="3" id="KW-1185">Reference proteome</keyword>
<dbReference type="Proteomes" id="UP000265926">
    <property type="component" value="Unassembled WGS sequence"/>
</dbReference>
<name>A0A399SQ25_9BACT</name>
<sequence length="256" mass="29636">MKKLITTSLILLVVFSVQSVFAQEEAPKPRYIVWEVCVEPAQMDLLLNALDAMHSFLGEKDYSYPELIQRTNDGYLWASSPIESLGDIDKMREAEQKIWKANAEKMEALGKNFENTYQKVGALVLELQPNLSVMAEQPSTQTSGTKFRVYEKFHLKNGKYKEFEAATKKYVELRKKHGYNQPFYTFYPVLAPDMSVVYFVDELGSNPVDYYTKNEEQWQKFGEEGTQLWEEVKPLISGTEHHLGFIDFDHSYLPDN</sequence>
<feature type="signal peptide" evidence="1">
    <location>
        <begin position="1"/>
        <end position="22"/>
    </location>
</feature>
<accession>A0A399SQ25</accession>
<keyword evidence="1" id="KW-0732">Signal</keyword>
<dbReference type="RefSeq" id="WP_119439994.1">
    <property type="nucleotide sequence ID" value="NZ_QWGR01000019.1"/>
</dbReference>
<evidence type="ECO:0008006" key="4">
    <source>
        <dbReference type="Google" id="ProtNLM"/>
    </source>
</evidence>
<dbReference type="AlphaFoldDB" id="A0A399SQ25"/>
<feature type="chain" id="PRO_5017267753" description="NIPSNAP family containing protein" evidence="1">
    <location>
        <begin position="23"/>
        <end position="256"/>
    </location>
</feature>
<dbReference type="EMBL" id="QWGR01000019">
    <property type="protein sequence ID" value="RIJ45820.1"/>
    <property type="molecule type" value="Genomic_DNA"/>
</dbReference>
<evidence type="ECO:0000313" key="3">
    <source>
        <dbReference type="Proteomes" id="UP000265926"/>
    </source>
</evidence>
<comment type="caution">
    <text evidence="2">The sequence shown here is derived from an EMBL/GenBank/DDBJ whole genome shotgun (WGS) entry which is preliminary data.</text>
</comment>
<organism evidence="2 3">
    <name type="scientific">Maribellus luteus</name>
    <dbReference type="NCBI Taxonomy" id="2305463"/>
    <lineage>
        <taxon>Bacteria</taxon>
        <taxon>Pseudomonadati</taxon>
        <taxon>Bacteroidota</taxon>
        <taxon>Bacteroidia</taxon>
        <taxon>Marinilabiliales</taxon>
        <taxon>Prolixibacteraceae</taxon>
        <taxon>Maribellus</taxon>
    </lineage>
</organism>